<dbReference type="InterPro" id="IPR036869">
    <property type="entry name" value="J_dom_sf"/>
</dbReference>
<feature type="domain" description="J" evidence="2">
    <location>
        <begin position="16"/>
        <end position="93"/>
    </location>
</feature>
<dbReference type="Proteomes" id="UP000626109">
    <property type="component" value="Unassembled WGS sequence"/>
</dbReference>
<dbReference type="PANTHER" id="PTHR21032">
    <property type="entry name" value="G PATCH DOMAIN-CONTAINING PROTEIN 11"/>
    <property type="match status" value="1"/>
</dbReference>
<dbReference type="Pfam" id="PF00226">
    <property type="entry name" value="DnaJ"/>
    <property type="match status" value="1"/>
</dbReference>
<dbReference type="PROSITE" id="PS50076">
    <property type="entry name" value="DNAJ_2"/>
    <property type="match status" value="1"/>
</dbReference>
<gene>
    <name evidence="3" type="ORF">PGLA2088_LOCUS48391</name>
</gene>
<dbReference type="AlphaFoldDB" id="A0A813LN33"/>
<accession>A0A813LN33</accession>
<reference evidence="3" key="1">
    <citation type="submission" date="2021-02" db="EMBL/GenBank/DDBJ databases">
        <authorList>
            <person name="Dougan E. K."/>
            <person name="Rhodes N."/>
            <person name="Thang M."/>
            <person name="Chan C."/>
        </authorList>
    </citation>
    <scope>NUCLEOTIDE SEQUENCE</scope>
</reference>
<evidence type="ECO:0000259" key="2">
    <source>
        <dbReference type="PROSITE" id="PS50076"/>
    </source>
</evidence>
<comment type="caution">
    <text evidence="3">The sequence shown here is derived from an EMBL/GenBank/DDBJ whole genome shotgun (WGS) entry which is preliminary data.</text>
</comment>
<protein>
    <recommendedName>
        <fullName evidence="2">J domain-containing protein</fullName>
    </recommendedName>
</protein>
<dbReference type="GO" id="GO:0000776">
    <property type="term" value="C:kinetochore"/>
    <property type="evidence" value="ECO:0007669"/>
    <property type="project" value="TreeGrafter"/>
</dbReference>
<dbReference type="SMART" id="SM00271">
    <property type="entry name" value="DnaJ"/>
    <property type="match status" value="1"/>
</dbReference>
<dbReference type="Gene3D" id="1.10.287.110">
    <property type="entry name" value="DnaJ domain"/>
    <property type="match status" value="1"/>
</dbReference>
<dbReference type="Pfam" id="PF13821">
    <property type="entry name" value="DUF4187"/>
    <property type="match status" value="1"/>
</dbReference>
<feature type="region of interest" description="Disordered" evidence="1">
    <location>
        <begin position="255"/>
        <end position="319"/>
    </location>
</feature>
<dbReference type="InterPro" id="IPR025239">
    <property type="entry name" value="DUF4187"/>
</dbReference>
<dbReference type="SMART" id="SM01173">
    <property type="entry name" value="DUF4187"/>
    <property type="match status" value="1"/>
</dbReference>
<dbReference type="InterPro" id="IPR039249">
    <property type="entry name" value="GPATCH11"/>
</dbReference>
<organism evidence="3 4">
    <name type="scientific">Polarella glacialis</name>
    <name type="common">Dinoflagellate</name>
    <dbReference type="NCBI Taxonomy" id="89957"/>
    <lineage>
        <taxon>Eukaryota</taxon>
        <taxon>Sar</taxon>
        <taxon>Alveolata</taxon>
        <taxon>Dinophyceae</taxon>
        <taxon>Suessiales</taxon>
        <taxon>Suessiaceae</taxon>
        <taxon>Polarella</taxon>
    </lineage>
</organism>
<sequence>MAAGNEIVAKILNASSLFSRLELSDDIVDVAIVRKQYRKLALAVHPDKCKDPLAKEAFQALSEAFERLSSEVGQLACLREATPSTRTTWRKTRRDCGTEDDKTAHWWDTKTWEEFEQRLKHRDRAEAALRKHFFIGLRARFEGRKVRYMVRSAERSVEHCDRNSGLPEGELWPPESRQAARELEEEAAKARATEPFPGAVDATLPNYAERPELDNPGIAIVRLLQLMTHLRTVHLYCIYCGCKYDSADDMDRNCPGITEEEHDEATSAGLRDSATTSAGAGGLQSEQPEPGEDPLEAFMASIDAELQKEDRPPRKKRRA</sequence>
<dbReference type="EMBL" id="CAJNNW010036681">
    <property type="protein sequence ID" value="CAE8736618.1"/>
    <property type="molecule type" value="Genomic_DNA"/>
</dbReference>
<evidence type="ECO:0000313" key="4">
    <source>
        <dbReference type="Proteomes" id="UP000626109"/>
    </source>
</evidence>
<evidence type="ECO:0000313" key="3">
    <source>
        <dbReference type="EMBL" id="CAE8736618.1"/>
    </source>
</evidence>
<evidence type="ECO:0000256" key="1">
    <source>
        <dbReference type="SAM" id="MobiDB-lite"/>
    </source>
</evidence>
<name>A0A813LN33_POLGL</name>
<dbReference type="SUPFAM" id="SSF46565">
    <property type="entry name" value="Chaperone J-domain"/>
    <property type="match status" value="1"/>
</dbReference>
<dbReference type="InterPro" id="IPR001623">
    <property type="entry name" value="DnaJ_domain"/>
</dbReference>
<proteinExistence type="predicted"/>
<dbReference type="PANTHER" id="PTHR21032:SF0">
    <property type="entry name" value="G PATCH DOMAIN-CONTAINING PROTEIN 11"/>
    <property type="match status" value="1"/>
</dbReference>
<dbReference type="CDD" id="cd06257">
    <property type="entry name" value="DnaJ"/>
    <property type="match status" value="1"/>
</dbReference>